<dbReference type="InterPro" id="IPR036236">
    <property type="entry name" value="Znf_C2H2_sf"/>
</dbReference>
<dbReference type="SUPFAM" id="SSF57667">
    <property type="entry name" value="beta-beta-alpha zinc fingers"/>
    <property type="match status" value="2"/>
</dbReference>
<evidence type="ECO:0000256" key="3">
    <source>
        <dbReference type="ARBA" id="ARBA00022737"/>
    </source>
</evidence>
<feature type="region of interest" description="Disordered" evidence="8">
    <location>
        <begin position="52"/>
        <end position="74"/>
    </location>
</feature>
<comment type="subcellular location">
    <subcellularLocation>
        <location evidence="1">Nucleus</location>
    </subcellularLocation>
</comment>
<dbReference type="PROSITE" id="PS50157">
    <property type="entry name" value="ZINC_FINGER_C2H2_2"/>
    <property type="match status" value="5"/>
</dbReference>
<reference evidence="10 11" key="1">
    <citation type="journal article" date="2019" name="Nat. Ecol. Evol.">
        <title>Megaphylogeny resolves global patterns of mushroom evolution.</title>
        <authorList>
            <person name="Varga T."/>
            <person name="Krizsan K."/>
            <person name="Foldi C."/>
            <person name="Dima B."/>
            <person name="Sanchez-Garcia M."/>
            <person name="Sanchez-Ramirez S."/>
            <person name="Szollosi G.J."/>
            <person name="Szarkandi J.G."/>
            <person name="Papp V."/>
            <person name="Albert L."/>
            <person name="Andreopoulos W."/>
            <person name="Angelini C."/>
            <person name="Antonin V."/>
            <person name="Barry K.W."/>
            <person name="Bougher N.L."/>
            <person name="Buchanan P."/>
            <person name="Buyck B."/>
            <person name="Bense V."/>
            <person name="Catcheside P."/>
            <person name="Chovatia M."/>
            <person name="Cooper J."/>
            <person name="Damon W."/>
            <person name="Desjardin D."/>
            <person name="Finy P."/>
            <person name="Geml J."/>
            <person name="Haridas S."/>
            <person name="Hughes K."/>
            <person name="Justo A."/>
            <person name="Karasinski D."/>
            <person name="Kautmanova I."/>
            <person name="Kiss B."/>
            <person name="Kocsube S."/>
            <person name="Kotiranta H."/>
            <person name="LaButti K.M."/>
            <person name="Lechner B.E."/>
            <person name="Liimatainen K."/>
            <person name="Lipzen A."/>
            <person name="Lukacs Z."/>
            <person name="Mihaltcheva S."/>
            <person name="Morgado L.N."/>
            <person name="Niskanen T."/>
            <person name="Noordeloos M.E."/>
            <person name="Ohm R.A."/>
            <person name="Ortiz-Santana B."/>
            <person name="Ovrebo C."/>
            <person name="Racz N."/>
            <person name="Riley R."/>
            <person name="Savchenko A."/>
            <person name="Shiryaev A."/>
            <person name="Soop K."/>
            <person name="Spirin V."/>
            <person name="Szebenyi C."/>
            <person name="Tomsovsky M."/>
            <person name="Tulloss R.E."/>
            <person name="Uehling J."/>
            <person name="Grigoriev I.V."/>
            <person name="Vagvolgyi C."/>
            <person name="Papp T."/>
            <person name="Martin F.M."/>
            <person name="Miettinen O."/>
            <person name="Hibbett D.S."/>
            <person name="Nagy L.G."/>
        </authorList>
    </citation>
    <scope>NUCLEOTIDE SEQUENCE [LARGE SCALE GENOMIC DNA]</scope>
    <source>
        <strain evidence="10 11">CBS 962.96</strain>
    </source>
</reference>
<dbReference type="PROSITE" id="PS00028">
    <property type="entry name" value="ZINC_FINGER_C2H2_1"/>
    <property type="match status" value="1"/>
</dbReference>
<keyword evidence="5" id="KW-0862">Zinc</keyword>
<keyword evidence="4 7" id="KW-0863">Zinc-finger</keyword>
<dbReference type="Pfam" id="PF13912">
    <property type="entry name" value="zf-C2H2_6"/>
    <property type="match status" value="2"/>
</dbReference>
<name>A0A4S8N0L1_DENBC</name>
<organism evidence="10 11">
    <name type="scientific">Dendrothele bispora (strain CBS 962.96)</name>
    <dbReference type="NCBI Taxonomy" id="1314807"/>
    <lineage>
        <taxon>Eukaryota</taxon>
        <taxon>Fungi</taxon>
        <taxon>Dikarya</taxon>
        <taxon>Basidiomycota</taxon>
        <taxon>Agaricomycotina</taxon>
        <taxon>Agaricomycetes</taxon>
        <taxon>Agaricomycetidae</taxon>
        <taxon>Agaricales</taxon>
        <taxon>Agaricales incertae sedis</taxon>
        <taxon>Dendrothele</taxon>
    </lineage>
</organism>
<feature type="domain" description="C2H2-type" evidence="9">
    <location>
        <begin position="297"/>
        <end position="322"/>
    </location>
</feature>
<evidence type="ECO:0000259" key="9">
    <source>
        <dbReference type="PROSITE" id="PS50157"/>
    </source>
</evidence>
<dbReference type="PANTHER" id="PTHR24394">
    <property type="entry name" value="ZINC FINGER PROTEIN"/>
    <property type="match status" value="1"/>
</dbReference>
<evidence type="ECO:0000256" key="4">
    <source>
        <dbReference type="ARBA" id="ARBA00022771"/>
    </source>
</evidence>
<evidence type="ECO:0000256" key="2">
    <source>
        <dbReference type="ARBA" id="ARBA00022723"/>
    </source>
</evidence>
<sequence length="348" mass="39464">MPDCPHCNRFFVTDHALRAHRLAKVHFDYHCTECNRGFIDQIALQQHLDNAGVHQNNSDSSASDQWDSDEDDSANEDNTYRCSTCNRVFVCSDALSQHLRDSPLHNVTTAVFEDDSEDDSEEDSEKDEDEDSNEDDAYCKSCNRIFVDRQALYQHLRDSPLHNWCFICSKDFEQPTHLLQHNASRVHKAVDMECPLCTAVFKSPSDIASHIESGGCNPKITRHHVTAAVHNMDIIPAISVSRRIDAPPSVITVTTYCATQMAFNGKAYVCYLCHDEFRTLQGLNMHLNSPVHDEDQFKCPHGKCGKQFSVISALIRHIESESCGLARFQTVEKYTNQLTGQFSRMLMT</sequence>
<feature type="domain" description="C2H2-type" evidence="9">
    <location>
        <begin position="137"/>
        <end position="162"/>
    </location>
</feature>
<dbReference type="Proteomes" id="UP000297245">
    <property type="component" value="Unassembled WGS sequence"/>
</dbReference>
<feature type="domain" description="C2H2-type" evidence="9">
    <location>
        <begin position="29"/>
        <end position="59"/>
    </location>
</feature>
<dbReference type="GO" id="GO:0000981">
    <property type="term" value="F:DNA-binding transcription factor activity, RNA polymerase II-specific"/>
    <property type="evidence" value="ECO:0007669"/>
    <property type="project" value="TreeGrafter"/>
</dbReference>
<keyword evidence="6" id="KW-0539">Nucleus</keyword>
<dbReference type="SMART" id="SM00355">
    <property type="entry name" value="ZnF_C2H2"/>
    <property type="match status" value="8"/>
</dbReference>
<evidence type="ECO:0000256" key="1">
    <source>
        <dbReference type="ARBA" id="ARBA00004123"/>
    </source>
</evidence>
<feature type="compositionally biased region" description="Acidic residues" evidence="8">
    <location>
        <begin position="112"/>
        <end position="136"/>
    </location>
</feature>
<evidence type="ECO:0000313" key="10">
    <source>
        <dbReference type="EMBL" id="THV08404.1"/>
    </source>
</evidence>
<feature type="domain" description="C2H2-type" evidence="9">
    <location>
        <begin position="268"/>
        <end position="297"/>
    </location>
</feature>
<accession>A0A4S8N0L1</accession>
<evidence type="ECO:0000313" key="11">
    <source>
        <dbReference type="Proteomes" id="UP000297245"/>
    </source>
</evidence>
<keyword evidence="3" id="KW-0677">Repeat</keyword>
<proteinExistence type="predicted"/>
<feature type="domain" description="C2H2-type" evidence="9">
    <location>
        <begin position="80"/>
        <end position="110"/>
    </location>
</feature>
<evidence type="ECO:0000256" key="8">
    <source>
        <dbReference type="SAM" id="MobiDB-lite"/>
    </source>
</evidence>
<dbReference type="OrthoDB" id="6077919at2759"/>
<dbReference type="Pfam" id="PF12874">
    <property type="entry name" value="zf-met"/>
    <property type="match status" value="1"/>
</dbReference>
<gene>
    <name evidence="10" type="ORF">K435DRAFT_824909</name>
</gene>
<dbReference type="GO" id="GO:0005634">
    <property type="term" value="C:nucleus"/>
    <property type="evidence" value="ECO:0007669"/>
    <property type="project" value="UniProtKB-SubCell"/>
</dbReference>
<evidence type="ECO:0000256" key="6">
    <source>
        <dbReference type="ARBA" id="ARBA00023242"/>
    </source>
</evidence>
<dbReference type="InterPro" id="IPR013087">
    <property type="entry name" value="Znf_C2H2_type"/>
</dbReference>
<dbReference type="Pfam" id="PF00096">
    <property type="entry name" value="zf-C2H2"/>
    <property type="match status" value="1"/>
</dbReference>
<keyword evidence="11" id="KW-1185">Reference proteome</keyword>
<feature type="region of interest" description="Disordered" evidence="8">
    <location>
        <begin position="108"/>
        <end position="136"/>
    </location>
</feature>
<evidence type="ECO:0000256" key="7">
    <source>
        <dbReference type="PROSITE-ProRule" id="PRU00042"/>
    </source>
</evidence>
<dbReference type="PANTHER" id="PTHR24394:SF29">
    <property type="entry name" value="MYONEURIN"/>
    <property type="match status" value="1"/>
</dbReference>
<keyword evidence="2" id="KW-0479">Metal-binding</keyword>
<dbReference type="Gene3D" id="3.30.160.60">
    <property type="entry name" value="Classic Zinc Finger"/>
    <property type="match status" value="4"/>
</dbReference>
<protein>
    <recommendedName>
        <fullName evidence="9">C2H2-type domain-containing protein</fullName>
    </recommendedName>
</protein>
<dbReference type="EMBL" id="ML179035">
    <property type="protein sequence ID" value="THV08404.1"/>
    <property type="molecule type" value="Genomic_DNA"/>
</dbReference>
<dbReference type="GO" id="GO:0008270">
    <property type="term" value="F:zinc ion binding"/>
    <property type="evidence" value="ECO:0007669"/>
    <property type="project" value="UniProtKB-KW"/>
</dbReference>
<dbReference type="AlphaFoldDB" id="A0A4S8N0L1"/>
<evidence type="ECO:0000256" key="5">
    <source>
        <dbReference type="ARBA" id="ARBA00022833"/>
    </source>
</evidence>